<dbReference type="Proteomes" id="UP000217199">
    <property type="component" value="Unassembled WGS sequence"/>
</dbReference>
<dbReference type="InterPro" id="IPR029033">
    <property type="entry name" value="His_PPase_superfam"/>
</dbReference>
<dbReference type="OrthoDB" id="258392at2759"/>
<dbReference type="SUPFAM" id="SSF53254">
    <property type="entry name" value="Phosphoglycerate mutase-like"/>
    <property type="match status" value="1"/>
</dbReference>
<reference evidence="1 2" key="1">
    <citation type="journal article" date="2017" name="Mol. Ecol.">
        <title>Comparative and population genomic landscape of Phellinus noxius: A hypervariable fungus causing root rot in trees.</title>
        <authorList>
            <person name="Chung C.L."/>
            <person name="Lee T.J."/>
            <person name="Akiba M."/>
            <person name="Lee H.H."/>
            <person name="Kuo T.H."/>
            <person name="Liu D."/>
            <person name="Ke H.M."/>
            <person name="Yokoi T."/>
            <person name="Roa M.B."/>
            <person name="Lu M.J."/>
            <person name="Chang Y.Y."/>
            <person name="Ann P.J."/>
            <person name="Tsai J.N."/>
            <person name="Chen C.Y."/>
            <person name="Tzean S.S."/>
            <person name="Ota Y."/>
            <person name="Hattori T."/>
            <person name="Sahashi N."/>
            <person name="Liou R.F."/>
            <person name="Kikuchi T."/>
            <person name="Tsai I.J."/>
        </authorList>
    </citation>
    <scope>NUCLEOTIDE SEQUENCE [LARGE SCALE GENOMIC DNA]</scope>
    <source>
        <strain evidence="1 2">FFPRI411160</strain>
    </source>
</reference>
<dbReference type="InParanoid" id="A0A286UU48"/>
<evidence type="ECO:0000313" key="1">
    <source>
        <dbReference type="EMBL" id="PAV23109.1"/>
    </source>
</evidence>
<keyword evidence="2" id="KW-1185">Reference proteome</keyword>
<dbReference type="InterPro" id="IPR050645">
    <property type="entry name" value="Histidine_acid_phosphatase"/>
</dbReference>
<organism evidence="1 2">
    <name type="scientific">Pyrrhoderma noxium</name>
    <dbReference type="NCBI Taxonomy" id="2282107"/>
    <lineage>
        <taxon>Eukaryota</taxon>
        <taxon>Fungi</taxon>
        <taxon>Dikarya</taxon>
        <taxon>Basidiomycota</taxon>
        <taxon>Agaricomycotina</taxon>
        <taxon>Agaricomycetes</taxon>
        <taxon>Hymenochaetales</taxon>
        <taxon>Hymenochaetaceae</taxon>
        <taxon>Pyrrhoderma</taxon>
    </lineage>
</organism>
<comment type="caution">
    <text evidence="1">The sequence shown here is derived from an EMBL/GenBank/DDBJ whole genome shotgun (WGS) entry which is preliminary data.</text>
</comment>
<dbReference type="PANTHER" id="PTHR11567">
    <property type="entry name" value="ACID PHOSPHATASE-RELATED"/>
    <property type="match status" value="1"/>
</dbReference>
<dbReference type="EMBL" id="NBII01000001">
    <property type="protein sequence ID" value="PAV23109.1"/>
    <property type="molecule type" value="Genomic_DNA"/>
</dbReference>
<accession>A0A286UU48</accession>
<dbReference type="STRING" id="2282107.A0A286UU48"/>
<gene>
    <name evidence="1" type="ORF">PNOK_0017600</name>
</gene>
<protein>
    <submittedName>
        <fullName evidence="1">Phosphoglycerate mutase</fullName>
    </submittedName>
</protein>
<dbReference type="PANTHER" id="PTHR11567:SF142">
    <property type="entry name" value="PHOSPHOGLYCERATE MUTASE-LIKE PROTEIN"/>
    <property type="match status" value="1"/>
</dbReference>
<sequence>MSSSSELLGIVVLARHGDREGFYQDPDTYTASQTSITPLGNSQEFQLGQLLRTIYLEDGSSSLIQGISTGLFNQLQVQVRLWPPTTNYNTTLANGTTVVAPLSGYQYVPIESVEPDEDVSLEGWTSCNTFNNATSAFYKSDEFKKVASDNADFLASLPPYLDGRAATLENMWNIFDYMNVQSIHNSTFANNLPDNYLARVRALANYHEYGVFSSPSWMVSEILLFEQ</sequence>
<evidence type="ECO:0000313" key="2">
    <source>
        <dbReference type="Proteomes" id="UP000217199"/>
    </source>
</evidence>
<proteinExistence type="predicted"/>
<name>A0A286UU48_9AGAM</name>
<dbReference type="Gene3D" id="3.40.50.1240">
    <property type="entry name" value="Phosphoglycerate mutase-like"/>
    <property type="match status" value="1"/>
</dbReference>
<dbReference type="GO" id="GO:0016791">
    <property type="term" value="F:phosphatase activity"/>
    <property type="evidence" value="ECO:0007669"/>
    <property type="project" value="TreeGrafter"/>
</dbReference>
<dbReference type="AlphaFoldDB" id="A0A286UU48"/>